<feature type="region of interest" description="Disordered" evidence="1">
    <location>
        <begin position="1"/>
        <end position="122"/>
    </location>
</feature>
<evidence type="ECO:0000313" key="2">
    <source>
        <dbReference type="EMBL" id="CAA9512110.1"/>
    </source>
</evidence>
<gene>
    <name evidence="2" type="ORF">AVDCRST_MAG53-2696</name>
</gene>
<proteinExistence type="predicted"/>
<feature type="non-terminal residue" evidence="2">
    <location>
        <position position="122"/>
    </location>
</feature>
<reference evidence="2" key="1">
    <citation type="submission" date="2020-02" db="EMBL/GenBank/DDBJ databases">
        <authorList>
            <person name="Meier V. D."/>
        </authorList>
    </citation>
    <scope>NUCLEOTIDE SEQUENCE</scope>
    <source>
        <strain evidence="2">AVDCRST_MAG53</strain>
    </source>
</reference>
<protein>
    <submittedName>
        <fullName evidence="2">Uncharacterized protein</fullName>
    </submittedName>
</protein>
<accession>A0A6J4T2Q0</accession>
<dbReference type="AlphaFoldDB" id="A0A6J4T2Q0"/>
<feature type="compositionally biased region" description="Basic and acidic residues" evidence="1">
    <location>
        <begin position="25"/>
        <end position="34"/>
    </location>
</feature>
<dbReference type="EMBL" id="CADCVR010000084">
    <property type="protein sequence ID" value="CAA9512110.1"/>
    <property type="molecule type" value="Genomic_DNA"/>
</dbReference>
<sequence length="122" mass="12656">AANRPGRRSAFGDSRSAPAPSIAAGRERPPRRDPCAGPGDPRGLGANLRRPLTWGPAARGRGAAQRRRPHGALASRRAGGRLAGQGGDPARTARSRGGALRRVRPRRAPCGTLADRTCGSNV</sequence>
<evidence type="ECO:0000256" key="1">
    <source>
        <dbReference type="SAM" id="MobiDB-lite"/>
    </source>
</evidence>
<feature type="non-terminal residue" evidence="2">
    <location>
        <position position="1"/>
    </location>
</feature>
<name>A0A6J4T2Q0_9ACTN</name>
<organism evidence="2">
    <name type="scientific">uncultured Solirubrobacteraceae bacterium</name>
    <dbReference type="NCBI Taxonomy" id="1162706"/>
    <lineage>
        <taxon>Bacteria</taxon>
        <taxon>Bacillati</taxon>
        <taxon>Actinomycetota</taxon>
        <taxon>Thermoleophilia</taxon>
        <taxon>Solirubrobacterales</taxon>
        <taxon>Solirubrobacteraceae</taxon>
        <taxon>environmental samples</taxon>
    </lineage>
</organism>